<proteinExistence type="predicted"/>
<evidence type="ECO:0000313" key="2">
    <source>
        <dbReference type="EMBL" id="GIX90256.1"/>
    </source>
</evidence>
<dbReference type="EMBL" id="BPLR01021488">
    <property type="protein sequence ID" value="GIX90256.1"/>
    <property type="molecule type" value="Genomic_DNA"/>
</dbReference>
<keyword evidence="3" id="KW-1185">Reference proteome</keyword>
<dbReference type="AlphaFoldDB" id="A0AAV4NZT5"/>
<name>A0AAV4NZT5_CAEEX</name>
<organism evidence="2 3">
    <name type="scientific">Caerostris extrusa</name>
    <name type="common">Bark spider</name>
    <name type="synonym">Caerostris bankana</name>
    <dbReference type="NCBI Taxonomy" id="172846"/>
    <lineage>
        <taxon>Eukaryota</taxon>
        <taxon>Metazoa</taxon>
        <taxon>Ecdysozoa</taxon>
        <taxon>Arthropoda</taxon>
        <taxon>Chelicerata</taxon>
        <taxon>Arachnida</taxon>
        <taxon>Araneae</taxon>
        <taxon>Araneomorphae</taxon>
        <taxon>Entelegynae</taxon>
        <taxon>Araneoidea</taxon>
        <taxon>Araneidae</taxon>
        <taxon>Caerostris</taxon>
    </lineage>
</organism>
<comment type="caution">
    <text evidence="2">The sequence shown here is derived from an EMBL/GenBank/DDBJ whole genome shotgun (WGS) entry which is preliminary data.</text>
</comment>
<protein>
    <submittedName>
        <fullName evidence="2">Uncharacterized protein</fullName>
    </submittedName>
</protein>
<accession>A0AAV4NZT5</accession>
<reference evidence="2 3" key="1">
    <citation type="submission" date="2021-06" db="EMBL/GenBank/DDBJ databases">
        <title>Caerostris extrusa draft genome.</title>
        <authorList>
            <person name="Kono N."/>
            <person name="Arakawa K."/>
        </authorList>
    </citation>
    <scope>NUCLEOTIDE SEQUENCE [LARGE SCALE GENOMIC DNA]</scope>
</reference>
<evidence type="ECO:0000313" key="3">
    <source>
        <dbReference type="Proteomes" id="UP001054945"/>
    </source>
</evidence>
<gene>
    <name evidence="2" type="ORF">CEXT_426001</name>
</gene>
<feature type="region of interest" description="Disordered" evidence="1">
    <location>
        <begin position="1"/>
        <end position="49"/>
    </location>
</feature>
<dbReference type="Proteomes" id="UP001054945">
    <property type="component" value="Unassembled WGS sequence"/>
</dbReference>
<sequence length="72" mass="8273">MHARQGDIFFDEINDPRHLEEEEEAPNDVPRRSGGFLRMGTSSSRNGLLRRARASARPNRFLRAHWSLGLLT</sequence>
<evidence type="ECO:0000256" key="1">
    <source>
        <dbReference type="SAM" id="MobiDB-lite"/>
    </source>
</evidence>